<proteinExistence type="predicted"/>
<keyword evidence="3" id="KW-1185">Reference proteome</keyword>
<gene>
    <name evidence="2" type="ORF">ELAC_1236</name>
</gene>
<protein>
    <submittedName>
        <fullName evidence="2">Uncharacterized protein</fullName>
    </submittedName>
</protein>
<feature type="region of interest" description="Disordered" evidence="1">
    <location>
        <begin position="295"/>
        <end position="388"/>
    </location>
</feature>
<dbReference type="AlphaFoldDB" id="A0A0H5DQ24"/>
<feature type="region of interest" description="Disordered" evidence="1">
    <location>
        <begin position="401"/>
        <end position="430"/>
    </location>
</feature>
<reference evidence="3" key="1">
    <citation type="submission" date="2015-06" db="EMBL/GenBank/DDBJ databases">
        <authorList>
            <person name="Bertelli C."/>
        </authorList>
    </citation>
    <scope>NUCLEOTIDE SEQUENCE [LARGE SCALE GENOMIC DNA]</scope>
    <source>
        <strain evidence="3">CRIB-30</strain>
    </source>
</reference>
<dbReference type="Pfam" id="PF03682">
    <property type="entry name" value="UPF0158"/>
    <property type="match status" value="1"/>
</dbReference>
<evidence type="ECO:0000256" key="1">
    <source>
        <dbReference type="SAM" id="MobiDB-lite"/>
    </source>
</evidence>
<accession>A0A0H5DQ24</accession>
<evidence type="ECO:0000313" key="2">
    <source>
        <dbReference type="EMBL" id="CRX38577.1"/>
    </source>
</evidence>
<feature type="compositionally biased region" description="Basic and acidic residues" evidence="1">
    <location>
        <begin position="329"/>
        <end position="388"/>
    </location>
</feature>
<organism evidence="2 3">
    <name type="scientific">Estrella lausannensis</name>
    <dbReference type="NCBI Taxonomy" id="483423"/>
    <lineage>
        <taxon>Bacteria</taxon>
        <taxon>Pseudomonadati</taxon>
        <taxon>Chlamydiota</taxon>
        <taxon>Chlamydiia</taxon>
        <taxon>Parachlamydiales</taxon>
        <taxon>Candidatus Criblamydiaceae</taxon>
        <taxon>Estrella</taxon>
    </lineage>
</organism>
<name>A0A0H5DQ24_9BACT</name>
<dbReference type="InterPro" id="IPR005361">
    <property type="entry name" value="UPF0158"/>
</dbReference>
<dbReference type="EMBL" id="CWGJ01000012">
    <property type="protein sequence ID" value="CRX38577.1"/>
    <property type="molecule type" value="Genomic_DNA"/>
</dbReference>
<sequence>MAKTANYPQAQNPLILRANRLMEAFAKSDDERDFYVDKVEGFILYMDLDKPKENLAQLEKELENQDRYCLVPKLSFYETKKIMESFVNEKVYDIDTKEKLLDIIQGKEARENFLEFIYDQHTELEKWQQFYQERSRIRIIEWLRNNNFHFVFEEDLDLGSKVVEKLKEALFDPKAGKDIQQARKTLFSKAKTYYSNEALNPRPKRGRPPKQIAKQELEPQVSADIYTTVPATIRQFLFTPDITQVSFASFSSKFKSEEDLLASRGHSATSASLSHLGDLNKKLDALRNLSKKWMEHEKVQDSSPSMPTLPREESTGRYLLPESLQKRTLNGEKKPLKVKDSEEIREKKVSVDTKPAPREEKKPLKKKAEPVKADKPQEKKRIIPRGKVEDTKKRIRKIIPSQTKKVEAKGKKMSAAPGVRGSQRKIIKKK</sequence>
<evidence type="ECO:0000313" key="3">
    <source>
        <dbReference type="Proteomes" id="UP000220251"/>
    </source>
</evidence>
<dbReference type="OrthoDB" id="17355at2"/>
<dbReference type="Proteomes" id="UP000220251">
    <property type="component" value="Unassembled WGS sequence"/>
</dbReference>